<keyword evidence="5" id="KW-0539">Nucleus</keyword>
<dbReference type="GO" id="GO:0000976">
    <property type="term" value="F:transcription cis-regulatory region binding"/>
    <property type="evidence" value="ECO:0007669"/>
    <property type="project" value="TreeGrafter"/>
</dbReference>
<evidence type="ECO:0000259" key="7">
    <source>
        <dbReference type="PROSITE" id="PS50048"/>
    </source>
</evidence>
<feature type="region of interest" description="Disordered" evidence="6">
    <location>
        <begin position="258"/>
        <end position="322"/>
    </location>
</feature>
<dbReference type="SMART" id="SM00066">
    <property type="entry name" value="GAL4"/>
    <property type="match status" value="1"/>
</dbReference>
<comment type="subcellular location">
    <subcellularLocation>
        <location evidence="1">Nucleus</location>
    </subcellularLocation>
</comment>
<dbReference type="AlphaFoldDB" id="A0A3A3ACL9"/>
<dbReference type="Proteomes" id="UP000266188">
    <property type="component" value="Unassembled WGS sequence"/>
</dbReference>
<evidence type="ECO:0000313" key="8">
    <source>
        <dbReference type="EMBL" id="RJE27051.1"/>
    </source>
</evidence>
<evidence type="ECO:0000256" key="5">
    <source>
        <dbReference type="ARBA" id="ARBA00023242"/>
    </source>
</evidence>
<evidence type="ECO:0000256" key="1">
    <source>
        <dbReference type="ARBA" id="ARBA00004123"/>
    </source>
</evidence>
<keyword evidence="2" id="KW-0805">Transcription regulation</keyword>
<accession>A0A3A3ACL9</accession>
<evidence type="ECO:0000256" key="4">
    <source>
        <dbReference type="ARBA" id="ARBA00023163"/>
    </source>
</evidence>
<name>A0A3A3ACL9_9EURO</name>
<dbReference type="GO" id="GO:0000981">
    <property type="term" value="F:DNA-binding transcription factor activity, RNA polymerase II-specific"/>
    <property type="evidence" value="ECO:0007669"/>
    <property type="project" value="InterPro"/>
</dbReference>
<sequence length="1082" mass="120981">MELVDSGREPQPGHPQEALTSGTGDDHATEQISNTAESHDKTLDALSRRAAKRRTKTGCLTCRKRRIKCGEEKPICSNCIKSKRECEGYAQRLVFKRPVGLFGALGPNQQRNSPMQSMPMTGPFLGAYDSNFSSQQGLSASSRLPILAPRPTDFSIAEQSTFSTTSDTSRKETQVANTSPFYYPPTRMHAPLPLTSEAAVGTDQEALSTQLVHDHPELTITSNRGDVRSSGAPLSSPSQGYNLPSHQNASWELPQVQAVTSHDTAHRTSQASAPQGQDLVPSEIWPSYRAPDAESSRAIPTQESRFRQPPTRGSFLPTQVPPQTAYDYETDEFYDVESDDEMLDQEQSEGFNQLSLIMASANRNERQLRSFTTHLNEPNILASYRPTFGSSPLNNPKTARIFVHFLHSTAPSLSIFERHPTDSSIMLGAPVPTAQQGLWTYTLPLLALADQALLQAILAVSSLHISFLQRSPPTASLKHYHYALKRIGTAVSLPLRRKQIGTLAAILLLGYYEVIAAEYTKWSSHMGGSAQLIREIDFAGTTRDLRAYRRKVHAERGQAASSCLWPGSYFYDSGIDEDDPFAEKESSVDMGLIGSIMGRAINYDEFGQVDDEKSNVPKRHFTRKDIENFRIQCDLYWWYIKQDIIQTLISGNKLLTPYYKWDQCPPRAGIGRLDAVYGSADHLWLLLARLADFGYRDRRRKLKAIKVSGAEWRPGPELAKFMARFSRNGANSRGGFQDQQHQTSGRPDFHKSVHGAQDHPFPRDRQTRPSQANPKADMSESRHGIPNPQVGGRPMYGMIPPLGPIRLGTAFANSADSNRKTVEEDEDDDQDTTYKDAEQEWESILAAFDTFADALGRDYLPLPEDSITPISTPFGPALQYRKSTVAAIWGFYYAGRILLHRLHPSMPPAMMVAAGVATPVTNAYAQIIGKIAGGIYYPQRYNFQAGRLNPNMGSSLVELTVPVYIAAVQYTDSVQRAWIVTQMLEVSRLTGWESANVMVRGCESAWVVAAKQGRGPPYERIYYHDDQDTPFYTLQRRDKVNFEQEDNSERRFVTISKSYRNHWAMGILSLEDDILNLDLEDR</sequence>
<organism evidence="8 9">
    <name type="scientific">Aspergillus sclerotialis</name>
    <dbReference type="NCBI Taxonomy" id="2070753"/>
    <lineage>
        <taxon>Eukaryota</taxon>
        <taxon>Fungi</taxon>
        <taxon>Dikarya</taxon>
        <taxon>Ascomycota</taxon>
        <taxon>Pezizomycotina</taxon>
        <taxon>Eurotiomycetes</taxon>
        <taxon>Eurotiomycetidae</taxon>
        <taxon>Eurotiales</taxon>
        <taxon>Aspergillaceae</taxon>
        <taxon>Aspergillus</taxon>
        <taxon>Aspergillus subgen. Polypaecilum</taxon>
    </lineage>
</organism>
<gene>
    <name evidence="8" type="ORF">PHISCL_00636</name>
</gene>
<keyword evidence="3" id="KW-0238">DNA-binding</keyword>
<feature type="compositionally biased region" description="Polar residues" evidence="6">
    <location>
        <begin position="232"/>
        <end position="246"/>
    </location>
</feature>
<evidence type="ECO:0000313" key="9">
    <source>
        <dbReference type="Proteomes" id="UP000266188"/>
    </source>
</evidence>
<keyword evidence="9" id="KW-1185">Reference proteome</keyword>
<dbReference type="PROSITE" id="PS50048">
    <property type="entry name" value="ZN2_CY6_FUNGAL_2"/>
    <property type="match status" value="1"/>
</dbReference>
<dbReference type="Pfam" id="PF00172">
    <property type="entry name" value="Zn_clus"/>
    <property type="match status" value="1"/>
</dbReference>
<dbReference type="CDD" id="cd00067">
    <property type="entry name" value="GAL4"/>
    <property type="match status" value="1"/>
</dbReference>
<dbReference type="GO" id="GO:0008270">
    <property type="term" value="F:zinc ion binding"/>
    <property type="evidence" value="ECO:0007669"/>
    <property type="project" value="InterPro"/>
</dbReference>
<dbReference type="PANTHER" id="PTHR37534">
    <property type="entry name" value="TRANSCRIPTIONAL ACTIVATOR PROTEIN UGA3"/>
    <property type="match status" value="1"/>
</dbReference>
<evidence type="ECO:0000256" key="6">
    <source>
        <dbReference type="SAM" id="MobiDB-lite"/>
    </source>
</evidence>
<evidence type="ECO:0000256" key="3">
    <source>
        <dbReference type="ARBA" id="ARBA00023125"/>
    </source>
</evidence>
<protein>
    <submittedName>
        <fullName evidence="8">C6 finger domain protein</fullName>
    </submittedName>
</protein>
<dbReference type="EMBL" id="MVGC01000010">
    <property type="protein sequence ID" value="RJE27051.1"/>
    <property type="molecule type" value="Genomic_DNA"/>
</dbReference>
<feature type="region of interest" description="Disordered" evidence="6">
    <location>
        <begin position="729"/>
        <end position="798"/>
    </location>
</feature>
<feature type="domain" description="Zn(2)-C6 fungal-type" evidence="7">
    <location>
        <begin position="58"/>
        <end position="86"/>
    </location>
</feature>
<dbReference type="InterPro" id="IPR001138">
    <property type="entry name" value="Zn2Cys6_DnaBD"/>
</dbReference>
<reference evidence="9" key="1">
    <citation type="submission" date="2017-02" db="EMBL/GenBank/DDBJ databases">
        <authorList>
            <person name="Tafer H."/>
            <person name="Lopandic K."/>
        </authorList>
    </citation>
    <scope>NUCLEOTIDE SEQUENCE [LARGE SCALE GENOMIC DNA]</scope>
    <source>
        <strain evidence="9">CBS 366.77</strain>
    </source>
</reference>
<keyword evidence="4" id="KW-0804">Transcription</keyword>
<dbReference type="PROSITE" id="PS00463">
    <property type="entry name" value="ZN2_CY6_FUNGAL_1"/>
    <property type="match status" value="1"/>
</dbReference>
<dbReference type="Pfam" id="PF11951">
    <property type="entry name" value="Fungal_trans_2"/>
    <property type="match status" value="1"/>
</dbReference>
<dbReference type="InterPro" id="IPR021858">
    <property type="entry name" value="Fun_TF"/>
</dbReference>
<feature type="region of interest" description="Disordered" evidence="6">
    <location>
        <begin position="1"/>
        <end position="40"/>
    </location>
</feature>
<feature type="compositionally biased region" description="Basic and acidic residues" evidence="6">
    <location>
        <begin position="747"/>
        <end position="767"/>
    </location>
</feature>
<feature type="compositionally biased region" description="Polar residues" evidence="6">
    <location>
        <begin position="258"/>
        <end position="275"/>
    </location>
</feature>
<feature type="region of interest" description="Disordered" evidence="6">
    <location>
        <begin position="159"/>
        <end position="190"/>
    </location>
</feature>
<dbReference type="GO" id="GO:0045944">
    <property type="term" value="P:positive regulation of transcription by RNA polymerase II"/>
    <property type="evidence" value="ECO:0007669"/>
    <property type="project" value="TreeGrafter"/>
</dbReference>
<comment type="caution">
    <text evidence="8">The sequence shown here is derived from an EMBL/GenBank/DDBJ whole genome shotgun (WGS) entry which is preliminary data.</text>
</comment>
<dbReference type="PANTHER" id="PTHR37534:SF23">
    <property type="entry name" value="ZN(II)2CYS6 TRANSCRIPTION FACTOR (EUROFUNG)"/>
    <property type="match status" value="1"/>
</dbReference>
<feature type="region of interest" description="Disordered" evidence="6">
    <location>
        <begin position="211"/>
        <end position="246"/>
    </location>
</feature>
<dbReference type="SUPFAM" id="SSF57701">
    <property type="entry name" value="Zn2/Cys6 DNA-binding domain"/>
    <property type="match status" value="1"/>
</dbReference>
<dbReference type="OrthoDB" id="5391043at2759"/>
<dbReference type="GO" id="GO:0005634">
    <property type="term" value="C:nucleus"/>
    <property type="evidence" value="ECO:0007669"/>
    <property type="project" value="UniProtKB-SubCell"/>
</dbReference>
<dbReference type="InterPro" id="IPR036864">
    <property type="entry name" value="Zn2-C6_fun-type_DNA-bd_sf"/>
</dbReference>
<evidence type="ECO:0000256" key="2">
    <source>
        <dbReference type="ARBA" id="ARBA00023015"/>
    </source>
</evidence>
<proteinExistence type="predicted"/>
<dbReference type="Gene3D" id="4.10.240.10">
    <property type="entry name" value="Zn(2)-C6 fungal-type DNA-binding domain"/>
    <property type="match status" value="1"/>
</dbReference>
<dbReference type="STRING" id="2070753.A0A3A3ACL9"/>